<organism evidence="1 2">
    <name type="scientific">Popillia japonica</name>
    <name type="common">Japanese beetle</name>
    <dbReference type="NCBI Taxonomy" id="7064"/>
    <lineage>
        <taxon>Eukaryota</taxon>
        <taxon>Metazoa</taxon>
        <taxon>Ecdysozoa</taxon>
        <taxon>Arthropoda</taxon>
        <taxon>Hexapoda</taxon>
        <taxon>Insecta</taxon>
        <taxon>Pterygota</taxon>
        <taxon>Neoptera</taxon>
        <taxon>Endopterygota</taxon>
        <taxon>Coleoptera</taxon>
        <taxon>Polyphaga</taxon>
        <taxon>Scarabaeiformia</taxon>
        <taxon>Scarabaeidae</taxon>
        <taxon>Rutelinae</taxon>
        <taxon>Popillia</taxon>
    </lineage>
</organism>
<gene>
    <name evidence="1" type="ORF">QE152_g26951</name>
</gene>
<name>A0AAW1JWR9_POPJA</name>
<dbReference type="Proteomes" id="UP001458880">
    <property type="component" value="Unassembled WGS sequence"/>
</dbReference>
<comment type="caution">
    <text evidence="1">The sequence shown here is derived from an EMBL/GenBank/DDBJ whole genome shotgun (WGS) entry which is preliminary data.</text>
</comment>
<reference evidence="1 2" key="1">
    <citation type="journal article" date="2024" name="BMC Genomics">
        <title>De novo assembly and annotation of Popillia japonica's genome with initial clues to its potential as an invasive pest.</title>
        <authorList>
            <person name="Cucini C."/>
            <person name="Boschi S."/>
            <person name="Funari R."/>
            <person name="Cardaioli E."/>
            <person name="Iannotti N."/>
            <person name="Marturano G."/>
            <person name="Paoli F."/>
            <person name="Bruttini M."/>
            <person name="Carapelli A."/>
            <person name="Frati F."/>
            <person name="Nardi F."/>
        </authorList>
    </citation>
    <scope>NUCLEOTIDE SEQUENCE [LARGE SCALE GENOMIC DNA]</scope>
    <source>
        <strain evidence="1">DMR45628</strain>
    </source>
</reference>
<dbReference type="EMBL" id="JASPKY010000320">
    <property type="protein sequence ID" value="KAK9708850.1"/>
    <property type="molecule type" value="Genomic_DNA"/>
</dbReference>
<accession>A0AAW1JWR9</accession>
<keyword evidence="2" id="KW-1185">Reference proteome</keyword>
<protein>
    <submittedName>
        <fullName evidence="1">Uncharacterized protein</fullName>
    </submittedName>
</protein>
<proteinExistence type="predicted"/>
<evidence type="ECO:0000313" key="1">
    <source>
        <dbReference type="EMBL" id="KAK9708850.1"/>
    </source>
</evidence>
<evidence type="ECO:0000313" key="2">
    <source>
        <dbReference type="Proteomes" id="UP001458880"/>
    </source>
</evidence>
<dbReference type="AlphaFoldDB" id="A0AAW1JWR9"/>
<sequence>MHAYGQGTTKIQIRRHNTWDSAEMKNALYVPDVSGHLFSVKAAPLNGYSTTLDNESVEIREKISKISVMTGYVRNDLNMRAVRPEMTTQVNLVTPSDMLQVFRCKYFTRGLVIKTNSM</sequence>